<dbReference type="Proteomes" id="UP000008311">
    <property type="component" value="Unassembled WGS sequence"/>
</dbReference>
<dbReference type="AlphaFoldDB" id="B9S0R2"/>
<accession>B9S0R2</accession>
<protein>
    <submittedName>
        <fullName evidence="1">Uncharacterized protein</fullName>
    </submittedName>
</protein>
<dbReference type="EMBL" id="EQ973839">
    <property type="protein sequence ID" value="EEF42792.1"/>
    <property type="molecule type" value="Genomic_DNA"/>
</dbReference>
<evidence type="ECO:0000313" key="1">
    <source>
        <dbReference type="EMBL" id="EEF42792.1"/>
    </source>
</evidence>
<evidence type="ECO:0000313" key="2">
    <source>
        <dbReference type="Proteomes" id="UP000008311"/>
    </source>
</evidence>
<reference evidence="2" key="1">
    <citation type="journal article" date="2010" name="Nat. Biotechnol.">
        <title>Draft genome sequence of the oilseed species Ricinus communis.</title>
        <authorList>
            <person name="Chan A.P."/>
            <person name="Crabtree J."/>
            <person name="Zhao Q."/>
            <person name="Lorenzi H."/>
            <person name="Orvis J."/>
            <person name="Puiu D."/>
            <person name="Melake-Berhan A."/>
            <person name="Jones K.M."/>
            <person name="Redman J."/>
            <person name="Chen G."/>
            <person name="Cahoon E.B."/>
            <person name="Gedil M."/>
            <person name="Stanke M."/>
            <person name="Haas B.J."/>
            <person name="Wortman J.R."/>
            <person name="Fraser-Liggett C.M."/>
            <person name="Ravel J."/>
            <person name="Rabinowicz P.D."/>
        </authorList>
    </citation>
    <scope>NUCLEOTIDE SEQUENCE [LARGE SCALE GENOMIC DNA]</scope>
    <source>
        <strain evidence="2">cv. Hale</strain>
    </source>
</reference>
<sequence>MSFCNEFGKEGNGRVLRAFGWAYAAFPLQQAWQSGRGIVIPGKRNSNWKKLYMAMELVILVFGRFWRERGRDKVLGGLK</sequence>
<proteinExistence type="predicted"/>
<name>B9S0R2_RICCO</name>
<organism evidence="1 2">
    <name type="scientific">Ricinus communis</name>
    <name type="common">Castor bean</name>
    <dbReference type="NCBI Taxonomy" id="3988"/>
    <lineage>
        <taxon>Eukaryota</taxon>
        <taxon>Viridiplantae</taxon>
        <taxon>Streptophyta</taxon>
        <taxon>Embryophyta</taxon>
        <taxon>Tracheophyta</taxon>
        <taxon>Spermatophyta</taxon>
        <taxon>Magnoliopsida</taxon>
        <taxon>eudicotyledons</taxon>
        <taxon>Gunneridae</taxon>
        <taxon>Pentapetalae</taxon>
        <taxon>rosids</taxon>
        <taxon>fabids</taxon>
        <taxon>Malpighiales</taxon>
        <taxon>Euphorbiaceae</taxon>
        <taxon>Acalyphoideae</taxon>
        <taxon>Acalypheae</taxon>
        <taxon>Ricinus</taxon>
    </lineage>
</organism>
<keyword evidence="2" id="KW-1185">Reference proteome</keyword>
<dbReference type="InParanoid" id="B9S0R2"/>
<gene>
    <name evidence="1" type="ORF">RCOM_1222100</name>
</gene>